<protein>
    <submittedName>
        <fullName evidence="1">Uncharacterized protein</fullName>
    </submittedName>
</protein>
<accession>A0A9E7H4M2</accession>
<proteinExistence type="predicted"/>
<gene>
    <name evidence="1" type="ORF">MUK42_37559</name>
</gene>
<dbReference type="Proteomes" id="UP001055439">
    <property type="component" value="Chromosome 8"/>
</dbReference>
<dbReference type="EMBL" id="CP097510">
    <property type="protein sequence ID" value="URE27476.1"/>
    <property type="molecule type" value="Genomic_DNA"/>
</dbReference>
<keyword evidence="2" id="KW-1185">Reference proteome</keyword>
<reference evidence="1" key="1">
    <citation type="submission" date="2022-05" db="EMBL/GenBank/DDBJ databases">
        <title>The Musa troglodytarum L. genome provides insights into the mechanism of non-climacteric behaviour and enrichment of carotenoids.</title>
        <authorList>
            <person name="Wang J."/>
        </authorList>
    </citation>
    <scope>NUCLEOTIDE SEQUENCE</scope>
    <source>
        <tissue evidence="1">Leaf</tissue>
    </source>
</reference>
<organism evidence="1 2">
    <name type="scientific">Musa troglodytarum</name>
    <name type="common">fe'i banana</name>
    <dbReference type="NCBI Taxonomy" id="320322"/>
    <lineage>
        <taxon>Eukaryota</taxon>
        <taxon>Viridiplantae</taxon>
        <taxon>Streptophyta</taxon>
        <taxon>Embryophyta</taxon>
        <taxon>Tracheophyta</taxon>
        <taxon>Spermatophyta</taxon>
        <taxon>Magnoliopsida</taxon>
        <taxon>Liliopsida</taxon>
        <taxon>Zingiberales</taxon>
        <taxon>Musaceae</taxon>
        <taxon>Musa</taxon>
    </lineage>
</organism>
<evidence type="ECO:0000313" key="2">
    <source>
        <dbReference type="Proteomes" id="UP001055439"/>
    </source>
</evidence>
<evidence type="ECO:0000313" key="1">
    <source>
        <dbReference type="EMBL" id="URE27476.1"/>
    </source>
</evidence>
<name>A0A9E7H4M2_9LILI</name>
<dbReference type="AlphaFoldDB" id="A0A9E7H4M2"/>
<sequence>MCLRPMDAIFYLTFCSFHFYVVAAYDFGNVVCVCVIQSLGER</sequence>